<name>A0A1M5JZ36_9FLAO</name>
<organism evidence="1 2">
    <name type="scientific">Winogradskyella jejuensis</name>
    <dbReference type="NCBI Taxonomy" id="1089305"/>
    <lineage>
        <taxon>Bacteria</taxon>
        <taxon>Pseudomonadati</taxon>
        <taxon>Bacteroidota</taxon>
        <taxon>Flavobacteriia</taxon>
        <taxon>Flavobacteriales</taxon>
        <taxon>Flavobacteriaceae</taxon>
        <taxon>Winogradskyella</taxon>
    </lineage>
</organism>
<evidence type="ECO:0000313" key="2">
    <source>
        <dbReference type="Proteomes" id="UP000184522"/>
    </source>
</evidence>
<evidence type="ECO:0000313" key="1">
    <source>
        <dbReference type="EMBL" id="SHG45842.1"/>
    </source>
</evidence>
<keyword evidence="2" id="KW-1185">Reference proteome</keyword>
<dbReference type="STRING" id="1089305.SAMN05444148_0185"/>
<accession>A0A1M5JZ36</accession>
<sequence>MLNGIIRLKPHMLILLKVKQNETKGVVNQSKTIKMN</sequence>
<protein>
    <submittedName>
        <fullName evidence="1">Uncharacterized protein</fullName>
    </submittedName>
</protein>
<reference evidence="2" key="1">
    <citation type="submission" date="2016-11" db="EMBL/GenBank/DDBJ databases">
        <authorList>
            <person name="Varghese N."/>
            <person name="Submissions S."/>
        </authorList>
    </citation>
    <scope>NUCLEOTIDE SEQUENCE [LARGE SCALE GENOMIC DNA]</scope>
    <source>
        <strain evidence="2">DSM 25330</strain>
    </source>
</reference>
<dbReference type="Proteomes" id="UP000184522">
    <property type="component" value="Unassembled WGS sequence"/>
</dbReference>
<dbReference type="EMBL" id="FQWS01000001">
    <property type="protein sequence ID" value="SHG45842.1"/>
    <property type="molecule type" value="Genomic_DNA"/>
</dbReference>
<proteinExistence type="predicted"/>
<dbReference type="AlphaFoldDB" id="A0A1M5JZ36"/>
<gene>
    <name evidence="1" type="ORF">SAMN05444148_0185</name>
</gene>